<evidence type="ECO:0000313" key="14">
    <source>
        <dbReference type="EMBL" id="QNV23040.1"/>
    </source>
</evidence>
<dbReference type="Proteomes" id="UP000239276">
    <property type="component" value="Unassembled WGS sequence"/>
</dbReference>
<evidence type="ECO:0000313" key="25">
    <source>
        <dbReference type="Proteomes" id="UP000237823"/>
    </source>
</evidence>
<dbReference type="EMBL" id="RXLU01000211">
    <property type="protein sequence ID" value="RTQ64619.1"/>
    <property type="molecule type" value="Genomic_DNA"/>
</dbReference>
<dbReference type="EMBL" id="VMBB01000027">
    <property type="protein sequence ID" value="MDR8262017.1"/>
    <property type="molecule type" value="Genomic_DNA"/>
</dbReference>
<evidence type="ECO:0000313" key="1">
    <source>
        <dbReference type="EMBL" id="KQD09078.1"/>
    </source>
</evidence>
<dbReference type="EMBL" id="JAAGTY010000005">
    <property type="protein sequence ID" value="NDW40736.1"/>
    <property type="molecule type" value="Genomic_DNA"/>
</dbReference>
<reference evidence="11 26" key="6">
    <citation type="journal article" date="2018" name="J. Antimicrob. Chemother.">
        <title>Phylogenomics of colistin-susceptible and resistant XDR Acinetobacter baumannii.</title>
        <authorList>
            <person name="Mustapha M."/>
            <person name="Li B."/>
            <person name="Pacey M.P."/>
            <person name="Mettus R.T."/>
            <person name="McElheny C.L."/>
            <person name="Ernst R.K."/>
            <person name="Cooper V.S."/>
            <person name="Doi Y."/>
        </authorList>
    </citation>
    <scope>NUCLEOTIDE SEQUENCE [LARGE SCALE GENOMIC DNA]</scope>
    <source>
        <strain evidence="11 26">R20</strain>
    </source>
</reference>
<dbReference type="Proteomes" id="UP000179937">
    <property type="component" value="Unassembled WGS sequence"/>
</dbReference>
<evidence type="ECO:0000313" key="19">
    <source>
        <dbReference type="EMBL" id="TPU65622.1"/>
    </source>
</evidence>
<reference evidence="9 23" key="3">
    <citation type="submission" date="2016-05" db="EMBL/GenBank/DDBJ databases">
        <title>The evolution of Acinetobacter baumannii in vivo.</title>
        <authorList>
            <person name="Hua X."/>
            <person name="Yu Y."/>
        </authorList>
    </citation>
    <scope>NUCLEOTIDE SEQUENCE [LARGE SCALE GENOMIC DNA]</scope>
    <source>
        <strain evidence="9 23">XH647</strain>
    </source>
</reference>
<dbReference type="Proteomes" id="UP000269597">
    <property type="component" value="Unassembled WGS sequence"/>
</dbReference>
<evidence type="ECO:0000313" key="28">
    <source>
        <dbReference type="Proteomes" id="UP000252694"/>
    </source>
</evidence>
<dbReference type="Proteomes" id="UP000197394">
    <property type="component" value="Unassembled WGS sequence"/>
</dbReference>
<evidence type="ECO:0000313" key="17">
    <source>
        <dbReference type="EMBL" id="RTQ64619.1"/>
    </source>
</evidence>
<evidence type="ECO:0000313" key="18">
    <source>
        <dbReference type="EMBL" id="SST27498.1"/>
    </source>
</evidence>
<evidence type="ECO:0000313" key="7">
    <source>
        <dbReference type="EMBL" id="MEC5497169.1"/>
    </source>
</evidence>
<organism evidence="5">
    <name type="scientific">Acinetobacter baumannii</name>
    <dbReference type="NCBI Taxonomy" id="470"/>
    <lineage>
        <taxon>Bacteria</taxon>
        <taxon>Pseudomonadati</taxon>
        <taxon>Pseudomonadota</taxon>
        <taxon>Gammaproteobacteria</taxon>
        <taxon>Moraxellales</taxon>
        <taxon>Moraxellaceae</taxon>
        <taxon>Acinetobacter</taxon>
        <taxon>Acinetobacter calcoaceticus/baumannii complex</taxon>
    </lineage>
</organism>
<reference evidence="10 24" key="5">
    <citation type="submission" date="2017-05" db="EMBL/GenBank/DDBJ databases">
        <title>Draft genome sequence of MDR A. baumannii AB360.</title>
        <authorList>
            <person name="Wareham D.W."/>
            <person name="Bean D.C."/>
        </authorList>
    </citation>
    <scope>NUCLEOTIDE SEQUENCE [LARGE SCALE GENOMIC DNA]</scope>
    <source>
        <strain evidence="10 24">AB360</strain>
    </source>
</reference>
<dbReference type="EMBL" id="PUDN01000138">
    <property type="protein sequence ID" value="PQH47786.1"/>
    <property type="molecule type" value="Genomic_DNA"/>
</dbReference>
<dbReference type="GO" id="GO:0016811">
    <property type="term" value="F:hydrolase activity, acting on carbon-nitrogen (but not peptide) bonds, in linear amides"/>
    <property type="evidence" value="ECO:0007669"/>
    <property type="project" value="TreeGrafter"/>
</dbReference>
<dbReference type="EMBL" id="RFBY01000075">
    <property type="protein sequence ID" value="RSP70999.1"/>
    <property type="molecule type" value="Genomic_DNA"/>
</dbReference>
<dbReference type="Pfam" id="PF02585">
    <property type="entry name" value="PIG-L"/>
    <property type="match status" value="1"/>
</dbReference>
<dbReference type="Proteomes" id="UP000664966">
    <property type="component" value="Chromosome"/>
</dbReference>
<evidence type="ECO:0000313" key="20">
    <source>
        <dbReference type="Proteomes" id="UP000051322"/>
    </source>
</evidence>
<gene>
    <name evidence="9" type="ORF">A7M90_04265</name>
    <name evidence="1" type="ORF">APD06_14385</name>
    <name evidence="2" type="ORF">APD33_20395</name>
    <name evidence="12" type="ORF">B9W25_06205</name>
    <name evidence="11" type="ORF">C5U34_17630</name>
    <name evidence="10" type="ORF">CBE85_19785</name>
    <name evidence="13" type="ORF">DOL94_18610</name>
    <name evidence="16" type="ORF">EA722_16685</name>
    <name evidence="17" type="ORF">EJ062_20195</name>
    <name evidence="19" type="ORF">FJU42_07730</name>
    <name evidence="6" type="ORF">FPK87_16325</name>
    <name evidence="14" type="ORF">FQZ18_06825</name>
    <name evidence="8" type="ORF">G3N53_06570</name>
    <name evidence="4" type="ORF">IAG11_02000</name>
    <name evidence="15" type="ORF">J6E47_06670</name>
    <name evidence="3" type="ORF">LV35_03931</name>
    <name evidence="7" type="ORF">P9867_011990</name>
    <name evidence="5" type="ORF">P9867_02010</name>
    <name evidence="18" type="ORF">SAMEA104305318_02946</name>
</gene>
<evidence type="ECO:0000313" key="23">
    <source>
        <dbReference type="Proteomes" id="UP000179937"/>
    </source>
</evidence>
<dbReference type="Proteomes" id="UP000076296">
    <property type="component" value="Unassembled WGS sequence"/>
</dbReference>
<dbReference type="Proteomes" id="UP000237823">
    <property type="component" value="Unassembled WGS sequence"/>
</dbReference>
<evidence type="ECO:0000313" key="22">
    <source>
        <dbReference type="Proteomes" id="UP000076296"/>
    </source>
</evidence>
<dbReference type="PANTHER" id="PTHR12993:SF11">
    <property type="entry name" value="N-ACETYLGLUCOSAMINYL-PHOSPHATIDYLINOSITOL DE-N-ACETYLASE"/>
    <property type="match status" value="1"/>
</dbReference>
<evidence type="ECO:0000313" key="26">
    <source>
        <dbReference type="Proteomes" id="UP000239276"/>
    </source>
</evidence>
<evidence type="ECO:0000313" key="16">
    <source>
        <dbReference type="EMBL" id="RSP70999.1"/>
    </source>
</evidence>
<dbReference type="Gene3D" id="3.40.50.10320">
    <property type="entry name" value="LmbE-like"/>
    <property type="match status" value="1"/>
</dbReference>
<evidence type="ECO:0000313" key="27">
    <source>
        <dbReference type="Proteomes" id="UP000248662"/>
    </source>
</evidence>
<name>A0A059ZKL9_ACIBA</name>
<dbReference type="PANTHER" id="PTHR12993">
    <property type="entry name" value="N-ACETYLGLUCOSAMINYL-PHOSPHATIDYLINOSITOL DE-N-ACETYLASE-RELATED"/>
    <property type="match status" value="1"/>
</dbReference>
<dbReference type="Proteomes" id="UP000268239">
    <property type="component" value="Unassembled WGS sequence"/>
</dbReference>
<reference evidence="15" key="16">
    <citation type="submission" date="2021-03" db="EMBL/GenBank/DDBJ databases">
        <title>Complete genome sequencing of Acinetobacter baumannii.</title>
        <authorList>
            <person name="Yadav B."/>
            <person name="Makwana N."/>
            <person name="Kharat A.S."/>
            <person name="Veeraraghavan B."/>
            <person name="Vijayakumar S."/>
            <person name="Priya M."/>
        </authorList>
    </citation>
    <scope>NUCLEOTIDE SEQUENCE</scope>
    <source>
        <strain evidence="15">KSK6</strain>
    </source>
</reference>
<reference evidence="7 34" key="17">
    <citation type="journal article" date="2023" name="Nat. Commun.">
        <title>Genomic dissection of endemic carbapenem resistance reveals metallo-beta-lactamase dissemination through clonal, plasmid and integron transfer.</title>
        <authorList>
            <person name="Macesic N."/>
            <person name="Hawkey J."/>
            <person name="Vezina B."/>
            <person name="Wisniewski J.A."/>
            <person name="Cottingham H."/>
            <person name="Blakeway L.V."/>
            <person name="Harshegyi T."/>
            <person name="Pragastis K."/>
            <person name="Badoordeen G.Z."/>
            <person name="Dennison A."/>
            <person name="Spelman D.W."/>
            <person name="Jenney A.W.J."/>
            <person name="Peleg A.Y."/>
        </authorList>
    </citation>
    <scope>NUCLEOTIDE SEQUENCE [LARGE SCALE GENOMIC DNA]</scope>
    <source>
        <strain evidence="7 34">CPO519</strain>
    </source>
</reference>
<dbReference type="EMBL" id="CP072270">
    <property type="protein sequence ID" value="QTK44734.1"/>
    <property type="molecule type" value="Genomic_DNA"/>
</dbReference>
<dbReference type="EMBL" id="NGKM01000037">
    <property type="protein sequence ID" value="OWK64821.1"/>
    <property type="molecule type" value="Genomic_DNA"/>
</dbReference>
<evidence type="ECO:0000313" key="15">
    <source>
        <dbReference type="EMBL" id="QTK44734.1"/>
    </source>
</evidence>
<dbReference type="KEGG" id="abk:LX00_12030"/>
<dbReference type="eggNOG" id="COG2120">
    <property type="taxonomic scope" value="Bacteria"/>
</dbReference>
<dbReference type="Proteomes" id="UP000315888">
    <property type="component" value="Unassembled WGS sequence"/>
</dbReference>
<evidence type="ECO:0000313" key="34">
    <source>
        <dbReference type="Proteomes" id="UP001174156"/>
    </source>
</evidence>
<dbReference type="EMBL" id="LYKI01000023">
    <property type="protein sequence ID" value="OIG72271.1"/>
    <property type="molecule type" value="Genomic_DNA"/>
</dbReference>
<dbReference type="AlphaFoldDB" id="A0A059ZKL9"/>
<dbReference type="Proteomes" id="UP000470018">
    <property type="component" value="Unassembled WGS sequence"/>
</dbReference>
<dbReference type="EMBL" id="JARTMM020000001">
    <property type="protein sequence ID" value="MEC5497169.1"/>
    <property type="molecule type" value="Genomic_DNA"/>
</dbReference>
<accession>A0A059ZKL9</accession>
<dbReference type="Proteomes" id="UP000516419">
    <property type="component" value="Chromosome"/>
</dbReference>
<dbReference type="EMBL" id="NEPB01000008">
    <property type="protein sequence ID" value="PRN36076.1"/>
    <property type="molecule type" value="Genomic_DNA"/>
</dbReference>
<dbReference type="InterPro" id="IPR003737">
    <property type="entry name" value="GlcNAc_PI_deacetylase-related"/>
</dbReference>
<protein>
    <submittedName>
        <fullName evidence="3">Glucosamine-6-phosphate deaminase-like protein</fullName>
    </submittedName>
    <submittedName>
        <fullName evidence="1">LmbE protein</fullName>
    </submittedName>
    <submittedName>
        <fullName evidence="5">PIG-L family deacetylase</fullName>
        <ecNumber evidence="5">3.5.1.-</ecNumber>
    </submittedName>
</protein>
<evidence type="ECO:0000313" key="32">
    <source>
        <dbReference type="Proteomes" id="UP000470018"/>
    </source>
</evidence>
<evidence type="ECO:0000313" key="5">
    <source>
        <dbReference type="EMBL" id="MDK4880525.1"/>
    </source>
</evidence>
<evidence type="ECO:0000313" key="11">
    <source>
        <dbReference type="EMBL" id="PQH47786.1"/>
    </source>
</evidence>
<evidence type="ECO:0000313" key="3">
    <source>
        <dbReference type="EMBL" id="KZA10769.1"/>
    </source>
</evidence>
<dbReference type="InterPro" id="IPR024078">
    <property type="entry name" value="LmbE-like_dom_sf"/>
</dbReference>
<dbReference type="Proteomes" id="UP001174156">
    <property type="component" value="Unassembled WGS sequence"/>
</dbReference>
<dbReference type="EMBL" id="LLGC01000061">
    <property type="protein sequence ID" value="KQE10441.1"/>
    <property type="molecule type" value="Genomic_DNA"/>
</dbReference>
<reference evidence="16 30" key="9">
    <citation type="submission" date="2018-10" db="EMBL/GenBank/DDBJ databases">
        <title>GWAS and RNA-Seq identify cryptic mechanisms of antimicrobial resistance in Acinetobacter baumannii.</title>
        <authorList>
            <person name="Sahl J.W."/>
        </authorList>
    </citation>
    <scope>NUCLEOTIDE SEQUENCE [LARGE SCALE GENOMIC DNA]</scope>
    <source>
        <strain evidence="16 30">TG31299</strain>
    </source>
</reference>
<dbReference type="EMBL" id="VHGY01000019">
    <property type="protein sequence ID" value="TPU65622.1"/>
    <property type="molecule type" value="Genomic_DNA"/>
</dbReference>
<evidence type="ECO:0000313" key="2">
    <source>
        <dbReference type="EMBL" id="KQE10441.1"/>
    </source>
</evidence>
<dbReference type="EC" id="3.5.1.-" evidence="5"/>
<evidence type="ECO:0000313" key="29">
    <source>
        <dbReference type="Proteomes" id="UP000268239"/>
    </source>
</evidence>
<evidence type="ECO:0000313" key="21">
    <source>
        <dbReference type="Proteomes" id="UP000051449"/>
    </source>
</evidence>
<dbReference type="EMBL" id="UFMQ01000016">
    <property type="protein sequence ID" value="SST27498.1"/>
    <property type="molecule type" value="Genomic_DNA"/>
</dbReference>
<reference evidence="20 21" key="1">
    <citation type="submission" date="2015-10" db="EMBL/GenBank/DDBJ databases">
        <title>The utility of whole genome sequencing in characterizing Acinetobacter epidemiology and analyzing hospital outbreaks.</title>
        <authorList>
            <person name="Ozer E.A."/>
            <person name="Fitzpatrick M.A."/>
            <person name="Hauser A.R."/>
        </authorList>
    </citation>
    <scope>NUCLEOTIDE SEQUENCE [LARGE SCALE GENOMIC DNA]</scope>
    <source>
        <strain evidence="1 20">ABBL059</strain>
        <strain evidence="2 21">ABBL072</strain>
    </source>
</reference>
<evidence type="ECO:0000313" key="31">
    <source>
        <dbReference type="Proteomes" id="UP000315888"/>
    </source>
</evidence>
<dbReference type="Proteomes" id="UP000248662">
    <property type="component" value="Unassembled WGS sequence"/>
</dbReference>
<evidence type="ECO:0000313" key="12">
    <source>
        <dbReference type="EMBL" id="PRN36076.1"/>
    </source>
</evidence>
<dbReference type="KEGG" id="abaa:IX88_13780"/>
<reference evidence="14 33" key="15">
    <citation type="submission" date="2020-09" db="EMBL/GenBank/DDBJ databases">
        <title>Carbapenem-Resistant Acinetobacter baumannii devoid of typical resistance factors.</title>
        <authorList>
            <person name="Hoffmann M."/>
            <person name="Luo Y."/>
            <person name="Strain E."/>
            <person name="Rand H."/>
            <person name="Javkar K.G."/>
        </authorList>
    </citation>
    <scope>NUCLEOTIDE SEQUENCE [LARGE SCALE GENOMIC DNA]</scope>
    <source>
        <strain evidence="14 33">CFSAN093705</strain>
    </source>
</reference>
<dbReference type="EMBL" id="QKWF01000305">
    <property type="protein sequence ID" value="PZM07876.1"/>
    <property type="molecule type" value="Genomic_DNA"/>
</dbReference>
<evidence type="ECO:0000313" key="13">
    <source>
        <dbReference type="EMBL" id="PZM07876.1"/>
    </source>
</evidence>
<dbReference type="EMBL" id="LRDT01000061">
    <property type="protein sequence ID" value="KZA10769.1"/>
    <property type="molecule type" value="Genomic_DNA"/>
</dbReference>
<evidence type="ECO:0000313" key="6">
    <source>
        <dbReference type="EMBL" id="MDR8262017.1"/>
    </source>
</evidence>
<sequence length="264" mass="29558">MGTLKHPLVEDRMISGEGTPEFMWLEAFKKNPLDRLNLKLFQSKRVVIVAPHPDDEVLGCGGLMQQLVEQNCHIVILAVSNGTQSHPHSVKYTPDQLNDLRPQETLAALNTLGISAFSERIGLNLMDGQIHLQTDQLNQALSQIVQPEDILICSYALDGHPDHEAVGKTVQAFAEARDLLCLHVLIWAWHWAEPFDTRINWSKAKAYALTENQLIKKHQAVMQFKTQLEADESTGNSAVLSSSAISRLLMPYEVYLSDSFSCVF</sequence>
<evidence type="ECO:0000313" key="10">
    <source>
        <dbReference type="EMBL" id="OWK64821.1"/>
    </source>
</evidence>
<dbReference type="Proteomes" id="UP000051322">
    <property type="component" value="Unassembled WGS sequence"/>
</dbReference>
<reference evidence="13 27" key="7">
    <citation type="submission" date="2018-06" db="EMBL/GenBank/DDBJ databases">
        <title>Carbapenemase-producing Acinetobacter spp. from environmental sources in an hospital from French Polynesia.</title>
        <authorList>
            <person name="Bonnin R.A."/>
            <person name="Levy M."/>
            <person name="Cuzon G."/>
            <person name="Dortet L."/>
            <person name="Naas T."/>
        </authorList>
    </citation>
    <scope>NUCLEOTIDE SEQUENCE [LARGE SCALE GENOMIC DNA]</scope>
    <source>
        <strain evidence="13 27">R10</strain>
    </source>
</reference>
<evidence type="ECO:0000313" key="4">
    <source>
        <dbReference type="EMBL" id="MBD0218667.1"/>
    </source>
</evidence>
<dbReference type="SMR" id="A0A059ZKL9"/>
<dbReference type="KEGG" id="abau:IX87_07185"/>
<reference evidence="7" key="19">
    <citation type="submission" date="2024-01" db="EMBL/GenBank/DDBJ databases">
        <authorList>
            <person name="Macesic N."/>
        </authorList>
    </citation>
    <scope>NUCLEOTIDE SEQUENCE</scope>
    <source>
        <strain evidence="7">CPO519</strain>
    </source>
</reference>
<evidence type="ECO:0000313" key="30">
    <source>
        <dbReference type="Proteomes" id="UP000269597"/>
    </source>
</evidence>
<reference evidence="4" key="14">
    <citation type="submission" date="2020-08" db="EMBL/GenBank/DDBJ databases">
        <title>Diversity of carbapenem-resistant Acinetobacter baumannii and bacteriophage-mediated spread of the Oxa23 carbapenemase.</title>
        <authorList>
            <person name="Abouelfetouh A."/>
            <person name="Mattock J."/>
            <person name="Turner D."/>
            <person name="Li E."/>
            <person name="Evans B.A."/>
        </authorList>
    </citation>
    <scope>NUCLEOTIDE SEQUENCE</scope>
    <source>
        <strain evidence="4">A86</strain>
    </source>
</reference>
<dbReference type="EMBL" id="CP061525">
    <property type="protein sequence ID" value="QNV23040.1"/>
    <property type="molecule type" value="Genomic_DNA"/>
</dbReference>
<reference evidence="8 32" key="13">
    <citation type="submission" date="2020-02" db="EMBL/GenBank/DDBJ databases">
        <title>Whole genome shot-gun sequencing of clinical Carbapenem resistant A. baumannii.</title>
        <authorList>
            <person name="Veeraraghavan B."/>
            <person name="Mathur P."/>
            <person name="Vijayakumar S."/>
            <person name="Vasudevan K."/>
            <person name="Lincy M."/>
            <person name="Kirubananthan A."/>
        </authorList>
    </citation>
    <scope>NUCLEOTIDE SEQUENCE [LARGE SCALE GENOMIC DNA]</scope>
    <source>
        <strain evidence="8 32">SP816</strain>
    </source>
</reference>
<reference evidence="6" key="12">
    <citation type="submission" date="2019-07" db="EMBL/GenBank/DDBJ databases">
        <title>Biological characteristics of mucoid Acinetobacter baumannii from a general hospital in China.</title>
        <authorList>
            <person name="Hua X."/>
            <person name="Yu Y."/>
        </authorList>
    </citation>
    <scope>NUCLEOTIDE SEQUENCE [LARGE SCALE GENOMIC DNA]</scope>
    <source>
        <strain evidence="6">N41</strain>
    </source>
</reference>
<dbReference type="SUPFAM" id="SSF102588">
    <property type="entry name" value="LmbE-like"/>
    <property type="match status" value="1"/>
</dbReference>
<reference evidence="19 31" key="11">
    <citation type="submission" date="2019-06" db="EMBL/GenBank/DDBJ databases">
        <title>A Diverse Panel of Clinical Acinetobacter baumannii for Research Use.</title>
        <authorList>
            <person name="Mcgann P."/>
            <person name="Snesrud E."/>
            <person name="Galac M.R."/>
        </authorList>
    </citation>
    <scope>NUCLEOTIDE SEQUENCE [LARGE SCALE GENOMIC DNA]</scope>
    <source>
        <strain evidence="19 31">MRSN14237</strain>
    </source>
</reference>
<dbReference type="Proteomes" id="UP000051449">
    <property type="component" value="Unassembled WGS sequence"/>
</dbReference>
<proteinExistence type="predicted"/>
<dbReference type="GeneID" id="92894488"/>
<dbReference type="Proteomes" id="UP000252694">
    <property type="component" value="Unassembled WGS sequence"/>
</dbReference>
<evidence type="ECO:0000313" key="24">
    <source>
        <dbReference type="Proteomes" id="UP000197394"/>
    </source>
</evidence>
<dbReference type="PATRIC" id="fig|470.1288.peg.1854"/>
<dbReference type="STRING" id="1096995.BJAB07104_02591"/>
<keyword evidence="5" id="KW-0378">Hydrolase</keyword>
<evidence type="ECO:0000313" key="33">
    <source>
        <dbReference type="Proteomes" id="UP000516419"/>
    </source>
</evidence>
<dbReference type="EMBL" id="JACSVK010000003">
    <property type="protein sequence ID" value="MBD0218667.1"/>
    <property type="molecule type" value="Genomic_DNA"/>
</dbReference>
<evidence type="ECO:0000313" key="8">
    <source>
        <dbReference type="EMBL" id="NDW40736.1"/>
    </source>
</evidence>
<dbReference type="RefSeq" id="WP_000536980.1">
    <property type="nucleotide sequence ID" value="NZ_AP014649.1"/>
</dbReference>
<evidence type="ECO:0000313" key="9">
    <source>
        <dbReference type="EMBL" id="OIG72271.1"/>
    </source>
</evidence>
<reference evidence="17 29" key="10">
    <citation type="submission" date="2018-12" db="EMBL/GenBank/DDBJ databases">
        <title>Draft Genome Sequences Human Pathogenic Acinetobacter baumannii Strains.</title>
        <authorList>
            <person name="Madhi M."/>
            <person name="Ronco T."/>
            <person name="Olsen R.H."/>
            <person name="Hassani A."/>
        </authorList>
    </citation>
    <scope>NUCLEOTIDE SEQUENCE [LARGE SCALE GENOMIC DNA]</scope>
    <source>
        <strain evidence="17 29">AB3</strain>
    </source>
</reference>
<reference evidence="12 25" key="4">
    <citation type="submission" date="2017-04" db="EMBL/GenBank/DDBJ databases">
        <title>Comparison of Acinetobacter baumannii whole genome sequences from two major hospitals in Kuwait.</title>
        <authorList>
            <person name="Nasser K."/>
            <person name="Habibi N."/>
            <person name="Khan M.W."/>
            <person name="Purohit P."/>
            <person name="Al-Obaid I."/>
            <person name="Dhar R."/>
            <person name="Al-Fouzan W."/>
            <person name="Mustafa A.S."/>
        </authorList>
    </citation>
    <scope>NUCLEOTIDE SEQUENCE [LARGE SCALE GENOMIC DNA]</scope>
    <source>
        <strain evidence="12 25">KUFAR57</strain>
    </source>
</reference>
<dbReference type="KEGG" id="abw:BL01_09400"/>
<reference evidence="18 28" key="8">
    <citation type="submission" date="2018-07" db="EMBL/GenBank/DDBJ databases">
        <authorList>
            <consortium name="Pathogen Informatics"/>
        </authorList>
    </citation>
    <scope>NUCLEOTIDE SEQUENCE [LARGE SCALE GENOMIC DNA]</scope>
    <source>
        <strain evidence="18 28">4300STDY7045823</strain>
    </source>
</reference>
<reference evidence="5" key="18">
    <citation type="submission" date="2023-01" db="EMBL/GenBank/DDBJ databases">
        <title>Genomic dissection of endemic carbapenem resistance: metallo-beta-lactamase gene dissemination through clonal, plasmid and integron transfer pathways.</title>
        <authorList>
            <person name="Macesic N."/>
        </authorList>
    </citation>
    <scope>NUCLEOTIDE SEQUENCE</scope>
    <source>
        <strain evidence="5">CPO519</strain>
    </source>
</reference>
<dbReference type="EMBL" id="LLFE01000211">
    <property type="protein sequence ID" value="KQD09078.1"/>
    <property type="molecule type" value="Genomic_DNA"/>
</dbReference>
<dbReference type="Proteomes" id="UP000634608">
    <property type="component" value="Unassembled WGS sequence"/>
</dbReference>
<reference evidence="3 22" key="2">
    <citation type="submission" date="2016-01" db="EMBL/GenBank/DDBJ databases">
        <title>Draft sequences of Acinetobacter baumannii isolates from wounded military personnel.</title>
        <authorList>
            <person name="Arivett B.A."/>
            <person name="Fiester S.E."/>
            <person name="Ream D.C."/>
            <person name="Actis L.A."/>
        </authorList>
    </citation>
    <scope>NUCLEOTIDE SEQUENCE [LARGE SCALE GENOMIC DNA]</scope>
    <source>
        <strain evidence="3 22">AB2828</strain>
    </source>
</reference>
<dbReference type="EMBL" id="JARTMM010000003">
    <property type="protein sequence ID" value="MDK4880525.1"/>
    <property type="molecule type" value="Genomic_DNA"/>
</dbReference>